<dbReference type="AlphaFoldDB" id="A0A2V3ZYT5"/>
<sequence length="114" mass="12517">MNFKLKNEDLYSFCLLEQNTFVKGNIELEVNMRINGKVKGNVISQKKIILGKYAQVDGDVSCSELIVEGNILGNIKTTDDLIIKNSAVVSGKITCKTIKVEEGAKLNGTIHSTQ</sequence>
<proteinExistence type="inferred from homology"/>
<dbReference type="PANTHER" id="PTHR35024">
    <property type="entry name" value="HYPOTHETICAL CYTOSOLIC PROTEIN"/>
    <property type="match status" value="1"/>
</dbReference>
<organism evidence="2 3">
    <name type="scientific">Marinifilum breve</name>
    <dbReference type="NCBI Taxonomy" id="2184082"/>
    <lineage>
        <taxon>Bacteria</taxon>
        <taxon>Pseudomonadati</taxon>
        <taxon>Bacteroidota</taxon>
        <taxon>Bacteroidia</taxon>
        <taxon>Marinilabiliales</taxon>
        <taxon>Marinifilaceae</taxon>
    </lineage>
</organism>
<protein>
    <recommendedName>
        <fullName evidence="4">Polymer-forming cytoskeletal protein</fullName>
    </recommendedName>
</protein>
<evidence type="ECO:0000313" key="3">
    <source>
        <dbReference type="Proteomes" id="UP000248079"/>
    </source>
</evidence>
<keyword evidence="3" id="KW-1185">Reference proteome</keyword>
<dbReference type="OrthoDB" id="5432602at2"/>
<evidence type="ECO:0000256" key="1">
    <source>
        <dbReference type="ARBA" id="ARBA00044755"/>
    </source>
</evidence>
<name>A0A2V3ZYT5_9BACT</name>
<comment type="similarity">
    <text evidence="1">Belongs to the bactofilin family.</text>
</comment>
<dbReference type="Proteomes" id="UP000248079">
    <property type="component" value="Unassembled WGS sequence"/>
</dbReference>
<dbReference type="EMBL" id="QFLI01000003">
    <property type="protein sequence ID" value="PXY01652.1"/>
    <property type="molecule type" value="Genomic_DNA"/>
</dbReference>
<comment type="caution">
    <text evidence="2">The sequence shown here is derived from an EMBL/GenBank/DDBJ whole genome shotgun (WGS) entry which is preliminary data.</text>
</comment>
<reference evidence="2 3" key="1">
    <citation type="submission" date="2018-05" db="EMBL/GenBank/DDBJ databases">
        <title>Marinifilum breve JC075T sp. nov., a marine bacterium isolated from Yongle Blue Hole in the South China Sea.</title>
        <authorList>
            <person name="Fu T."/>
        </authorList>
    </citation>
    <scope>NUCLEOTIDE SEQUENCE [LARGE SCALE GENOMIC DNA]</scope>
    <source>
        <strain evidence="2 3">JC075</strain>
    </source>
</reference>
<accession>A0A2V3ZYT5</accession>
<dbReference type="PANTHER" id="PTHR35024:SF4">
    <property type="entry name" value="POLYMER-FORMING CYTOSKELETAL PROTEIN"/>
    <property type="match status" value="1"/>
</dbReference>
<evidence type="ECO:0000313" key="2">
    <source>
        <dbReference type="EMBL" id="PXY01652.1"/>
    </source>
</evidence>
<gene>
    <name evidence="2" type="ORF">DF185_09295</name>
</gene>
<dbReference type="Pfam" id="PF04519">
    <property type="entry name" value="Bactofilin"/>
    <property type="match status" value="1"/>
</dbReference>
<dbReference type="RefSeq" id="WP_110360461.1">
    <property type="nucleotide sequence ID" value="NZ_QFLI01000003.1"/>
</dbReference>
<evidence type="ECO:0008006" key="4">
    <source>
        <dbReference type="Google" id="ProtNLM"/>
    </source>
</evidence>
<dbReference type="InterPro" id="IPR007607">
    <property type="entry name" value="BacA/B"/>
</dbReference>